<organism evidence="1 2">
    <name type="scientific">[Candida] anglica</name>
    <dbReference type="NCBI Taxonomy" id="148631"/>
    <lineage>
        <taxon>Eukaryota</taxon>
        <taxon>Fungi</taxon>
        <taxon>Dikarya</taxon>
        <taxon>Ascomycota</taxon>
        <taxon>Saccharomycotina</taxon>
        <taxon>Pichiomycetes</taxon>
        <taxon>Debaryomycetaceae</taxon>
        <taxon>Kurtzmaniella</taxon>
    </lineage>
</organism>
<reference evidence="1 2" key="1">
    <citation type="submission" date="2024-01" db="EMBL/GenBank/DDBJ databases">
        <authorList>
            <consortium name="Genoscope - CEA"/>
            <person name="William W."/>
        </authorList>
    </citation>
    <scope>NUCLEOTIDE SEQUENCE [LARGE SCALE GENOMIC DNA]</scope>
    <source>
        <strain evidence="1 2">29B2s-10</strain>
    </source>
</reference>
<dbReference type="Proteomes" id="UP001497600">
    <property type="component" value="Chromosome E"/>
</dbReference>
<dbReference type="InterPro" id="IPR018565">
    <property type="entry name" value="Nkp2/Cnl2"/>
</dbReference>
<keyword evidence="2" id="KW-1185">Reference proteome</keyword>
<accession>A0ABP0EFB1</accession>
<dbReference type="EMBL" id="OZ004257">
    <property type="protein sequence ID" value="CAK7909351.1"/>
    <property type="molecule type" value="Genomic_DNA"/>
</dbReference>
<evidence type="ECO:0008006" key="3">
    <source>
        <dbReference type="Google" id="ProtNLM"/>
    </source>
</evidence>
<proteinExistence type="predicted"/>
<evidence type="ECO:0000313" key="2">
    <source>
        <dbReference type="Proteomes" id="UP001497600"/>
    </source>
</evidence>
<evidence type="ECO:0000313" key="1">
    <source>
        <dbReference type="EMBL" id="CAK7909351.1"/>
    </source>
</evidence>
<dbReference type="Pfam" id="PF09447">
    <property type="entry name" value="Cnl2_NKP2"/>
    <property type="match status" value="1"/>
</dbReference>
<name>A0ABP0EFB1_9ASCO</name>
<protein>
    <recommendedName>
        <fullName evidence="3">Nnf1</fullName>
    </recommendedName>
</protein>
<dbReference type="PANTHER" id="PTHR28064">
    <property type="entry name" value="INNER KINETOCHORE SUBUNIT NKP2"/>
    <property type="match status" value="1"/>
</dbReference>
<sequence length="175" mass="19785">METSTILNDFLVSPSKMDQIISLDQFAKFFKGASPVTIEQLYEELLKKRQTVISGVSRRINREFNPPIDDNDPKHDLDTTWNESSSVVAGKLSLAELLHKLHILQETLRAECSAADSRVEEALIELQIRVDELSNLHYGSSWIRGGDTADVDSMVSETLQSVAKCEQLIKRRRRA</sequence>
<gene>
    <name evidence="1" type="ORF">CAAN4_E14444</name>
</gene>
<dbReference type="PANTHER" id="PTHR28064:SF1">
    <property type="entry name" value="INNER KINETOCHORE SUBUNIT NKP2"/>
    <property type="match status" value="1"/>
</dbReference>